<dbReference type="InterPro" id="IPR008271">
    <property type="entry name" value="Ser/Thr_kinase_AS"/>
</dbReference>
<dbReference type="Gene3D" id="3.30.200.20">
    <property type="entry name" value="Phosphorylase Kinase, domain 1"/>
    <property type="match status" value="1"/>
</dbReference>
<dbReference type="PIRSF" id="PIRSF000654">
    <property type="entry name" value="Integrin-linked_kinase"/>
    <property type="match status" value="1"/>
</dbReference>
<evidence type="ECO:0000313" key="6">
    <source>
        <dbReference type="EMBL" id="KAF9612223.1"/>
    </source>
</evidence>
<dbReference type="Gene3D" id="1.10.510.10">
    <property type="entry name" value="Transferase(Phosphotransferase) domain 1"/>
    <property type="match status" value="1"/>
</dbReference>
<dbReference type="GO" id="GO:0005524">
    <property type="term" value="F:ATP binding"/>
    <property type="evidence" value="ECO:0007669"/>
    <property type="project" value="UniProtKB-KW"/>
</dbReference>
<sequence>METLGKNKIRHKNLVRILGYCVSGDERMLIYEFIEKGNLDQWIHDTSLDGAMSRCGSGSVSVSVSNKSRSFSIVPLKWDIRVKIIKGVARGLFFLHTLDTPIIHRDIKASNVLLDSDFEAHIADFGLARQVQLSHSHVSTQVAGTMGYMPPEYKNGVTAATVKADVYSFGILMIEVAAGRRPNWPIKVEDGTEVGFVEWAKRKVELGKEIEMIDSTISRENLREAEVREFIRIAACCTSERPRDRPFMVEVVRLLNQL</sequence>
<dbReference type="Proteomes" id="UP000631114">
    <property type="component" value="Unassembled WGS sequence"/>
</dbReference>
<name>A0A835IAC0_9MAGN</name>
<dbReference type="AlphaFoldDB" id="A0A835IAC0"/>
<dbReference type="InterPro" id="IPR001245">
    <property type="entry name" value="Ser-Thr/Tyr_kinase_cat_dom"/>
</dbReference>
<dbReference type="PANTHER" id="PTHR47973">
    <property type="entry name" value="CYSTEINE-RICH RECEPTOR-LIKE PROTEIN KINASE 3"/>
    <property type="match status" value="1"/>
</dbReference>
<evidence type="ECO:0000256" key="3">
    <source>
        <dbReference type="ARBA" id="ARBA00022777"/>
    </source>
</evidence>
<proteinExistence type="predicted"/>
<dbReference type="SUPFAM" id="SSF56112">
    <property type="entry name" value="Protein kinase-like (PK-like)"/>
    <property type="match status" value="1"/>
</dbReference>
<dbReference type="InterPro" id="IPR011009">
    <property type="entry name" value="Kinase-like_dom_sf"/>
</dbReference>
<comment type="caution">
    <text evidence="6">The sequence shown here is derived from an EMBL/GenBank/DDBJ whole genome shotgun (WGS) entry which is preliminary data.</text>
</comment>
<feature type="domain" description="Protein kinase" evidence="5">
    <location>
        <begin position="1"/>
        <end position="258"/>
    </location>
</feature>
<dbReference type="Pfam" id="PF07714">
    <property type="entry name" value="PK_Tyr_Ser-Thr"/>
    <property type="match status" value="1"/>
</dbReference>
<dbReference type="PROSITE" id="PS00108">
    <property type="entry name" value="PROTEIN_KINASE_ST"/>
    <property type="match status" value="1"/>
</dbReference>
<dbReference type="OrthoDB" id="4062651at2759"/>
<evidence type="ECO:0000256" key="1">
    <source>
        <dbReference type="ARBA" id="ARBA00022679"/>
    </source>
</evidence>
<dbReference type="SMART" id="SM00220">
    <property type="entry name" value="S_TKc"/>
    <property type="match status" value="1"/>
</dbReference>
<dbReference type="FunFam" id="1.10.510.10:FF:001077">
    <property type="entry name" value="Phytosulfokine receptor 2"/>
    <property type="match status" value="1"/>
</dbReference>
<evidence type="ECO:0000256" key="4">
    <source>
        <dbReference type="ARBA" id="ARBA00022840"/>
    </source>
</evidence>
<keyword evidence="3" id="KW-0418">Kinase</keyword>
<keyword evidence="4" id="KW-0067">ATP-binding</keyword>
<organism evidence="6 7">
    <name type="scientific">Coptis chinensis</name>
    <dbReference type="NCBI Taxonomy" id="261450"/>
    <lineage>
        <taxon>Eukaryota</taxon>
        <taxon>Viridiplantae</taxon>
        <taxon>Streptophyta</taxon>
        <taxon>Embryophyta</taxon>
        <taxon>Tracheophyta</taxon>
        <taxon>Spermatophyta</taxon>
        <taxon>Magnoliopsida</taxon>
        <taxon>Ranunculales</taxon>
        <taxon>Ranunculaceae</taxon>
        <taxon>Coptidoideae</taxon>
        <taxon>Coptis</taxon>
    </lineage>
</organism>
<keyword evidence="1" id="KW-0808">Transferase</keyword>
<dbReference type="GO" id="GO:0004672">
    <property type="term" value="F:protein kinase activity"/>
    <property type="evidence" value="ECO:0007669"/>
    <property type="project" value="InterPro"/>
</dbReference>
<keyword evidence="7" id="KW-1185">Reference proteome</keyword>
<evidence type="ECO:0000313" key="7">
    <source>
        <dbReference type="Proteomes" id="UP000631114"/>
    </source>
</evidence>
<accession>A0A835IAC0</accession>
<evidence type="ECO:0000256" key="2">
    <source>
        <dbReference type="ARBA" id="ARBA00022741"/>
    </source>
</evidence>
<gene>
    <name evidence="6" type="ORF">IFM89_038645</name>
</gene>
<dbReference type="InterPro" id="IPR000719">
    <property type="entry name" value="Prot_kinase_dom"/>
</dbReference>
<evidence type="ECO:0000259" key="5">
    <source>
        <dbReference type="PROSITE" id="PS50011"/>
    </source>
</evidence>
<dbReference type="EMBL" id="JADFTS010000004">
    <property type="protein sequence ID" value="KAF9612223.1"/>
    <property type="molecule type" value="Genomic_DNA"/>
</dbReference>
<reference evidence="6 7" key="1">
    <citation type="submission" date="2020-10" db="EMBL/GenBank/DDBJ databases">
        <title>The Coptis chinensis genome and diversification of protoberbering-type alkaloids.</title>
        <authorList>
            <person name="Wang B."/>
            <person name="Shu S."/>
            <person name="Song C."/>
            <person name="Liu Y."/>
        </authorList>
    </citation>
    <scope>NUCLEOTIDE SEQUENCE [LARGE SCALE GENOMIC DNA]</scope>
    <source>
        <strain evidence="6">HL-2020</strain>
        <tissue evidence="6">Leaf</tissue>
    </source>
</reference>
<keyword evidence="2" id="KW-0547">Nucleotide-binding</keyword>
<dbReference type="InterPro" id="IPR052059">
    <property type="entry name" value="CR_Ser/Thr_kinase"/>
</dbReference>
<dbReference type="PROSITE" id="PS50011">
    <property type="entry name" value="PROTEIN_KINASE_DOM"/>
    <property type="match status" value="1"/>
</dbReference>
<protein>
    <recommendedName>
        <fullName evidence="5">Protein kinase domain-containing protein</fullName>
    </recommendedName>
</protein>